<feature type="compositionally biased region" description="Low complexity" evidence="1">
    <location>
        <begin position="132"/>
        <end position="179"/>
    </location>
</feature>
<feature type="compositionally biased region" description="Basic and acidic residues" evidence="1">
    <location>
        <begin position="51"/>
        <end position="68"/>
    </location>
</feature>
<feature type="compositionally biased region" description="Low complexity" evidence="1">
    <location>
        <begin position="110"/>
        <end position="121"/>
    </location>
</feature>
<reference evidence="4" key="1">
    <citation type="journal article" date="2019" name="Int. J. Syst. Evol. Microbiol.">
        <title>The Global Catalogue of Microorganisms (GCM) 10K type strain sequencing project: providing services to taxonomists for standard genome sequencing and annotation.</title>
        <authorList>
            <consortium name="The Broad Institute Genomics Platform"/>
            <consortium name="The Broad Institute Genome Sequencing Center for Infectious Disease"/>
            <person name="Wu L."/>
            <person name="Ma J."/>
        </authorList>
    </citation>
    <scope>NUCLEOTIDE SEQUENCE [LARGE SCALE GENOMIC DNA]</scope>
    <source>
        <strain evidence="4">JCM 17589</strain>
    </source>
</reference>
<evidence type="ECO:0000256" key="2">
    <source>
        <dbReference type="SAM" id="Phobius"/>
    </source>
</evidence>
<evidence type="ECO:0000313" key="3">
    <source>
        <dbReference type="EMBL" id="GAA4131344.1"/>
    </source>
</evidence>
<dbReference type="EMBL" id="BAABBU010000008">
    <property type="protein sequence ID" value="GAA4131344.1"/>
    <property type="molecule type" value="Genomic_DNA"/>
</dbReference>
<keyword evidence="2" id="KW-0472">Membrane</keyword>
<feature type="region of interest" description="Disordered" evidence="1">
    <location>
        <begin position="1"/>
        <end position="190"/>
    </location>
</feature>
<sequence length="298" mass="28373">MSDDAPAPGAGDRTGDGAPPAGSPTPDAWPAPADGGAPHVAPLDGSLVDARTTETRRASPPPRDRDAEASAADPWALPGDRAAGSGGPGETVVAGEGAPWSSPTVHDRPAPGASGASGASAVHDQQTVTSFPAASDATPPAPAYGGPWAGPSGATGPVPQAAARPAGADPFAPPAAGAAVPPPPIGPEGPGQVPYGYPHAGYAGTPAQGYPGWSGVPPLPSNGMGVASLVLGIIAAAAFCLWPVAIVLGVLAVIFGAIGRGKANRGAATNGGQALAGVICGAVGSALALAFGVIVLVT</sequence>
<keyword evidence="4" id="KW-1185">Reference proteome</keyword>
<evidence type="ECO:0000256" key="1">
    <source>
        <dbReference type="SAM" id="MobiDB-lite"/>
    </source>
</evidence>
<name>A0ABP7Y612_9ACTN</name>
<dbReference type="Proteomes" id="UP001501845">
    <property type="component" value="Unassembled WGS sequence"/>
</dbReference>
<proteinExistence type="predicted"/>
<evidence type="ECO:0008006" key="5">
    <source>
        <dbReference type="Google" id="ProtNLM"/>
    </source>
</evidence>
<feature type="transmembrane region" description="Helical" evidence="2">
    <location>
        <begin position="275"/>
        <end position="297"/>
    </location>
</feature>
<organism evidence="3 4">
    <name type="scientific">Streptomyces tunisiensis</name>
    <dbReference type="NCBI Taxonomy" id="948699"/>
    <lineage>
        <taxon>Bacteria</taxon>
        <taxon>Bacillati</taxon>
        <taxon>Actinomycetota</taxon>
        <taxon>Actinomycetes</taxon>
        <taxon>Kitasatosporales</taxon>
        <taxon>Streptomycetaceae</taxon>
        <taxon>Streptomyces</taxon>
    </lineage>
</organism>
<keyword evidence="2" id="KW-1133">Transmembrane helix</keyword>
<comment type="caution">
    <text evidence="3">The sequence shown here is derived from an EMBL/GenBank/DDBJ whole genome shotgun (WGS) entry which is preliminary data.</text>
</comment>
<protein>
    <recommendedName>
        <fullName evidence="5">DUF4190 domain-containing protein</fullName>
    </recommendedName>
</protein>
<keyword evidence="2" id="KW-0812">Transmembrane</keyword>
<gene>
    <name evidence="3" type="ORF">GCM10022285_20860</name>
</gene>
<evidence type="ECO:0000313" key="4">
    <source>
        <dbReference type="Proteomes" id="UP001501845"/>
    </source>
</evidence>
<feature type="transmembrane region" description="Helical" evidence="2">
    <location>
        <begin position="229"/>
        <end position="255"/>
    </location>
</feature>
<accession>A0ABP7Y612</accession>